<dbReference type="InterPro" id="IPR002931">
    <property type="entry name" value="Transglutaminase-like"/>
</dbReference>
<dbReference type="SUPFAM" id="SSF54001">
    <property type="entry name" value="Cysteine proteinases"/>
    <property type="match status" value="1"/>
</dbReference>
<evidence type="ECO:0000259" key="1">
    <source>
        <dbReference type="Pfam" id="PF01841"/>
    </source>
</evidence>
<dbReference type="GeneID" id="78228585"/>
<keyword evidence="3" id="KW-1185">Reference proteome</keyword>
<dbReference type="AlphaFoldDB" id="E7GF12"/>
<reference evidence="2 3" key="1">
    <citation type="submission" date="2010-12" db="EMBL/GenBank/DDBJ databases">
        <title>The Genome Sequence of Coprobacillus sp. strain 29_1.</title>
        <authorList>
            <consortium name="The Broad Institute Genome Sequencing Platform"/>
            <person name="Earl A."/>
            <person name="Ward D."/>
            <person name="Feldgarden M."/>
            <person name="Gevers D."/>
            <person name="Daigneault M."/>
            <person name="Sibley C.D."/>
            <person name="White A."/>
            <person name="Strauss J."/>
            <person name="Allen-Vercoe E."/>
            <person name="Young S.K."/>
            <person name="Zeng Q."/>
            <person name="Gargeya S."/>
            <person name="Fitzgerald M."/>
            <person name="Haas B."/>
            <person name="Abouelleil A."/>
            <person name="Alvarado L."/>
            <person name="Arachchi H.M."/>
            <person name="Berlin A."/>
            <person name="Brown A."/>
            <person name="Chapman S.B."/>
            <person name="Chen Z."/>
            <person name="Dunbar C."/>
            <person name="Freedman E."/>
            <person name="Gearin G."/>
            <person name="Gellesch M."/>
            <person name="Goldberg J."/>
            <person name="Griggs A."/>
            <person name="Gujja S."/>
            <person name="Heilman E."/>
            <person name="Heiman D."/>
            <person name="Howarth C."/>
            <person name="Larson L."/>
            <person name="Lui A."/>
            <person name="MacDonald P.J.P."/>
            <person name="Mehta T."/>
            <person name="Montmayeur A."/>
            <person name="Murphy C."/>
            <person name="Neiman D."/>
            <person name="Pearson M."/>
            <person name="Priest M."/>
            <person name="Roberts A."/>
            <person name="Saif S."/>
            <person name="Shea T."/>
            <person name="Shenoy N."/>
            <person name="Sisk P."/>
            <person name="Stolte C."/>
            <person name="Sykes S."/>
            <person name="White J."/>
            <person name="Yandava C."/>
            <person name="Nusbaum C."/>
            <person name="Birren B."/>
        </authorList>
    </citation>
    <scope>NUCLEOTIDE SEQUENCE [LARGE SCALE GENOMIC DNA]</scope>
    <source>
        <strain evidence="2 3">29_1</strain>
    </source>
</reference>
<dbReference type="STRING" id="100884.GCA_000269565_00688"/>
<accession>E7GF12</accession>
<proteinExistence type="predicted"/>
<dbReference type="InterPro" id="IPR038765">
    <property type="entry name" value="Papain-like_cys_pep_sf"/>
</dbReference>
<comment type="caution">
    <text evidence="2">The sequence shown here is derived from an EMBL/GenBank/DDBJ whole genome shotgun (WGS) entry which is preliminary data.</text>
</comment>
<protein>
    <recommendedName>
        <fullName evidence="1">Transglutaminase-like domain-containing protein</fullName>
    </recommendedName>
</protein>
<dbReference type="EMBL" id="ADKX01000048">
    <property type="protein sequence ID" value="EFW03291.1"/>
    <property type="molecule type" value="Genomic_DNA"/>
</dbReference>
<sequence>MRKRKRGMLLIVLVLIIGMAIGVIVGREFLEIPVLDLNAVEQAFQKNKDYQYFYNQLNEIEQKTYQRIYYVLSQHQEEVTLEEKDIEKVKDIFTKVIYDHGELYYVNSQFQYQENKQTIQFLPLYDYSLDEVKKMNQDIEKKTEVFLNEAKKETSQLQKARLAYNYIVENVVYEDGVDNNQNMVSALANGKSVCAGYARGYQYLLNQLGIENAYIVGTAKETRSQTLNGDGHAWVMIHLSGDYYYCDPTWGDAVHENSEHACLGYFMMSSEDMLKCYQPEVPYEKTQQYQINVFKDEKCYMEKYDESVLSYAVNRGLKNKSRVAEIKCINDNVYQKVKRNLESSYLGYQVLSQNKCWNENATYSYNDELRMIELYY</sequence>
<feature type="domain" description="Transglutaminase-like" evidence="1">
    <location>
        <begin position="151"/>
        <end position="248"/>
    </location>
</feature>
<dbReference type="PANTHER" id="PTHR46333">
    <property type="entry name" value="CYTOKINESIS PROTEIN 3"/>
    <property type="match status" value="1"/>
</dbReference>
<dbReference type="GO" id="GO:0005737">
    <property type="term" value="C:cytoplasm"/>
    <property type="evidence" value="ECO:0007669"/>
    <property type="project" value="TreeGrafter"/>
</dbReference>
<organism evidence="2 3">
    <name type="scientific">Coprobacillus cateniformis</name>
    <dbReference type="NCBI Taxonomy" id="100884"/>
    <lineage>
        <taxon>Bacteria</taxon>
        <taxon>Bacillati</taxon>
        <taxon>Bacillota</taxon>
        <taxon>Erysipelotrichia</taxon>
        <taxon>Erysipelotrichales</taxon>
        <taxon>Coprobacillaceae</taxon>
        <taxon>Coprobacillus</taxon>
    </lineage>
</organism>
<evidence type="ECO:0000313" key="3">
    <source>
        <dbReference type="Proteomes" id="UP000003157"/>
    </source>
</evidence>
<name>E7GF12_9FIRM</name>
<dbReference type="Gene3D" id="3.10.620.30">
    <property type="match status" value="1"/>
</dbReference>
<gene>
    <name evidence="2" type="ORF">HMPREF9488_03355</name>
</gene>
<dbReference type="HOGENOM" id="CLU_044957_1_0_9"/>
<evidence type="ECO:0000313" key="2">
    <source>
        <dbReference type="EMBL" id="EFW03291.1"/>
    </source>
</evidence>
<dbReference type="Proteomes" id="UP000003157">
    <property type="component" value="Unassembled WGS sequence"/>
</dbReference>
<dbReference type="OrthoDB" id="9788327at2"/>
<dbReference type="RefSeq" id="WP_008790437.1">
    <property type="nucleotide sequence ID" value="NZ_AKCB01000001.1"/>
</dbReference>
<dbReference type="Pfam" id="PF01841">
    <property type="entry name" value="Transglut_core"/>
    <property type="match status" value="1"/>
</dbReference>
<dbReference type="PANTHER" id="PTHR46333:SF2">
    <property type="entry name" value="CYTOKINESIS PROTEIN 3"/>
    <property type="match status" value="1"/>
</dbReference>
<dbReference type="eggNOG" id="COG5279">
    <property type="taxonomic scope" value="Bacteria"/>
</dbReference>
<dbReference type="InterPro" id="IPR052557">
    <property type="entry name" value="CAP/Cytokinesis_protein"/>
</dbReference>